<reference evidence="1" key="1">
    <citation type="submission" date="2020-11" db="EMBL/GenBank/DDBJ databases">
        <authorList>
            <consortium name="DOE Joint Genome Institute"/>
            <person name="Ahrendt S."/>
            <person name="Riley R."/>
            <person name="Andreopoulos W."/>
            <person name="Labutti K."/>
            <person name="Pangilinan J."/>
            <person name="Ruiz-Duenas F.J."/>
            <person name="Barrasa J.M."/>
            <person name="Sanchez-Garcia M."/>
            <person name="Camarero S."/>
            <person name="Miyauchi S."/>
            <person name="Serrano A."/>
            <person name="Linde D."/>
            <person name="Babiker R."/>
            <person name="Drula E."/>
            <person name="Ayuso-Fernandez I."/>
            <person name="Pacheco R."/>
            <person name="Padilla G."/>
            <person name="Ferreira P."/>
            <person name="Barriuso J."/>
            <person name="Kellner H."/>
            <person name="Castanera R."/>
            <person name="Alfaro M."/>
            <person name="Ramirez L."/>
            <person name="Pisabarro A.G."/>
            <person name="Kuo A."/>
            <person name="Tritt A."/>
            <person name="Lipzen A."/>
            <person name="He G."/>
            <person name="Yan M."/>
            <person name="Ng V."/>
            <person name="Cullen D."/>
            <person name="Martin F."/>
            <person name="Rosso M.-N."/>
            <person name="Henrissat B."/>
            <person name="Hibbett D."/>
            <person name="Martinez A.T."/>
            <person name="Grigoriev I.V."/>
        </authorList>
    </citation>
    <scope>NUCLEOTIDE SEQUENCE</scope>
    <source>
        <strain evidence="1">CBS 247.69</strain>
    </source>
</reference>
<gene>
    <name evidence="1" type="ORF">BDZ94DRAFT_1266355</name>
</gene>
<dbReference type="AlphaFoldDB" id="A0A9P5XZ86"/>
<dbReference type="Proteomes" id="UP000807353">
    <property type="component" value="Unassembled WGS sequence"/>
</dbReference>
<evidence type="ECO:0000313" key="2">
    <source>
        <dbReference type="Proteomes" id="UP000807353"/>
    </source>
</evidence>
<dbReference type="EMBL" id="MU150300">
    <property type="protein sequence ID" value="KAF9460353.1"/>
    <property type="molecule type" value="Genomic_DNA"/>
</dbReference>
<name>A0A9P5XZ86_9AGAR</name>
<keyword evidence="2" id="KW-1185">Reference proteome</keyword>
<dbReference type="OrthoDB" id="2571149at2759"/>
<comment type="caution">
    <text evidence="1">The sequence shown here is derived from an EMBL/GenBank/DDBJ whole genome shotgun (WGS) entry which is preliminary data.</text>
</comment>
<accession>A0A9P5XZ86</accession>
<protein>
    <submittedName>
        <fullName evidence="1">Uncharacterized protein</fullName>
    </submittedName>
</protein>
<organism evidence="1 2">
    <name type="scientific">Collybia nuda</name>
    <dbReference type="NCBI Taxonomy" id="64659"/>
    <lineage>
        <taxon>Eukaryota</taxon>
        <taxon>Fungi</taxon>
        <taxon>Dikarya</taxon>
        <taxon>Basidiomycota</taxon>
        <taxon>Agaricomycotina</taxon>
        <taxon>Agaricomycetes</taxon>
        <taxon>Agaricomycetidae</taxon>
        <taxon>Agaricales</taxon>
        <taxon>Tricholomatineae</taxon>
        <taxon>Clitocybaceae</taxon>
        <taxon>Collybia</taxon>
    </lineage>
</organism>
<proteinExistence type="predicted"/>
<evidence type="ECO:0000313" key="1">
    <source>
        <dbReference type="EMBL" id="KAF9460353.1"/>
    </source>
</evidence>
<sequence length="381" mass="44400">MSLNILPSVESQAFRANLAQLVSPLRRVRPRVPFYDLAAHRIPTLWGLYRGLLREAPTDDILFRIKGLFRKHQHLTGTTRTIKQLSLGYKYLDAFKRANEGDEKLRAILLRYSQFIAHKREKAYWKQLALNEVAWQTRLRNRPILTGGYMRPSASNGPLPRMKPQPHLITSMILKRRRAKVRRVARLAQLRETFNFLRGEIKSERELVRLVGDTHPFDPVFANSYAEWVEPIDNARSEIQEAFARTDEMAETPYPPEMLERIKQAQLEKLANKTRERERERRGEILRRTISRQNAGPPAPVLAKMTPEQRKMDKVARSVSEVGYVAQVKRKLGFKLRDPNAWKKENGSPENKKALDRIARDIMWENLKRQRVKADVSNSQV</sequence>